<organism evidence="2 3">
    <name type="scientific">Candidatus Berkelbacteria bacterium Licking1014_7</name>
    <dbReference type="NCBI Taxonomy" id="2017147"/>
    <lineage>
        <taxon>Bacteria</taxon>
        <taxon>Candidatus Berkelbacteria</taxon>
    </lineage>
</organism>
<dbReference type="AlphaFoldDB" id="A0A554LJ57"/>
<dbReference type="InterPro" id="IPR013216">
    <property type="entry name" value="Methyltransf_11"/>
</dbReference>
<dbReference type="Pfam" id="PF08241">
    <property type="entry name" value="Methyltransf_11"/>
    <property type="match status" value="1"/>
</dbReference>
<evidence type="ECO:0000313" key="3">
    <source>
        <dbReference type="Proteomes" id="UP000315689"/>
    </source>
</evidence>
<gene>
    <name evidence="2" type="ORF">CEN89_386</name>
</gene>
<dbReference type="SUPFAM" id="SSF53335">
    <property type="entry name" value="S-adenosyl-L-methionine-dependent methyltransferases"/>
    <property type="match status" value="1"/>
</dbReference>
<name>A0A554LJ57_9BACT</name>
<protein>
    <submittedName>
        <fullName evidence="2">Putative methyltransferase</fullName>
    </submittedName>
</protein>
<feature type="domain" description="Methyltransferase type 11" evidence="1">
    <location>
        <begin position="70"/>
        <end position="118"/>
    </location>
</feature>
<dbReference type="Gene3D" id="3.40.50.150">
    <property type="entry name" value="Vaccinia Virus protein VP39"/>
    <property type="match status" value="1"/>
</dbReference>
<reference evidence="2 3" key="1">
    <citation type="submission" date="2017-07" db="EMBL/GenBank/DDBJ databases">
        <title>Mechanisms for carbon and nitrogen cycling indicate functional differentiation within the Candidate Phyla Radiation.</title>
        <authorList>
            <person name="Danczak R.E."/>
            <person name="Johnston M.D."/>
            <person name="Kenah C."/>
            <person name="Slattery M."/>
            <person name="Wrighton K.C."/>
            <person name="Wilkins M.J."/>
        </authorList>
    </citation>
    <scope>NUCLEOTIDE SEQUENCE [LARGE SCALE GENOMIC DNA]</scope>
    <source>
        <strain evidence="2">Licking1014_7</strain>
    </source>
</reference>
<keyword evidence="2" id="KW-0489">Methyltransferase</keyword>
<evidence type="ECO:0000313" key="2">
    <source>
        <dbReference type="EMBL" id="TSC92868.1"/>
    </source>
</evidence>
<proteinExistence type="predicted"/>
<dbReference type="EMBL" id="VMGK01000011">
    <property type="protein sequence ID" value="TSC92868.1"/>
    <property type="molecule type" value="Genomic_DNA"/>
</dbReference>
<evidence type="ECO:0000259" key="1">
    <source>
        <dbReference type="Pfam" id="PF08241"/>
    </source>
</evidence>
<dbReference type="InterPro" id="IPR029063">
    <property type="entry name" value="SAM-dependent_MTases_sf"/>
</dbReference>
<dbReference type="Proteomes" id="UP000315689">
    <property type="component" value="Unassembled WGS sequence"/>
</dbReference>
<sequence length="241" mass="28626">MSDILSQHRKIWNTKKILRVIYTRWYNKIINDLNKDGRLTVEIGAGGGNFKDFYPQAIASDIDDHPWLDMVFDAHSMPFENDSVSNLVTIDTLHHLQNPIKFLQESFRILKKGGRVIMVEPFPSPFSLLVYRRFHKEPFLMDADYYKTLHSKEKYPWESNQAIPYLIFFKDKYKWEKLMGKKFKIVKKEKMSFLLYPLSGGFEHKSLILYIFIPVFQLIECCLYPLKSLMAFRCYIVLEKC</sequence>
<dbReference type="GO" id="GO:0008757">
    <property type="term" value="F:S-adenosylmethionine-dependent methyltransferase activity"/>
    <property type="evidence" value="ECO:0007669"/>
    <property type="project" value="InterPro"/>
</dbReference>
<keyword evidence="2" id="KW-0808">Transferase</keyword>
<dbReference type="GO" id="GO:0032259">
    <property type="term" value="P:methylation"/>
    <property type="evidence" value="ECO:0007669"/>
    <property type="project" value="UniProtKB-KW"/>
</dbReference>
<accession>A0A554LJ57</accession>
<comment type="caution">
    <text evidence="2">The sequence shown here is derived from an EMBL/GenBank/DDBJ whole genome shotgun (WGS) entry which is preliminary data.</text>
</comment>